<dbReference type="Proteomes" id="UP000828390">
    <property type="component" value="Unassembled WGS sequence"/>
</dbReference>
<evidence type="ECO:0000313" key="1">
    <source>
        <dbReference type="EMBL" id="KAH3819393.1"/>
    </source>
</evidence>
<keyword evidence="2" id="KW-1185">Reference proteome</keyword>
<gene>
    <name evidence="1" type="ORF">DPMN_121126</name>
</gene>
<name>A0A9D4JST8_DREPO</name>
<organism evidence="1 2">
    <name type="scientific">Dreissena polymorpha</name>
    <name type="common">Zebra mussel</name>
    <name type="synonym">Mytilus polymorpha</name>
    <dbReference type="NCBI Taxonomy" id="45954"/>
    <lineage>
        <taxon>Eukaryota</taxon>
        <taxon>Metazoa</taxon>
        <taxon>Spiralia</taxon>
        <taxon>Lophotrochozoa</taxon>
        <taxon>Mollusca</taxon>
        <taxon>Bivalvia</taxon>
        <taxon>Autobranchia</taxon>
        <taxon>Heteroconchia</taxon>
        <taxon>Euheterodonta</taxon>
        <taxon>Imparidentia</taxon>
        <taxon>Neoheterodontei</taxon>
        <taxon>Myida</taxon>
        <taxon>Dreissenoidea</taxon>
        <taxon>Dreissenidae</taxon>
        <taxon>Dreissena</taxon>
    </lineage>
</organism>
<reference evidence="1" key="1">
    <citation type="journal article" date="2019" name="bioRxiv">
        <title>The Genome of the Zebra Mussel, Dreissena polymorpha: A Resource for Invasive Species Research.</title>
        <authorList>
            <person name="McCartney M.A."/>
            <person name="Auch B."/>
            <person name="Kono T."/>
            <person name="Mallez S."/>
            <person name="Zhang Y."/>
            <person name="Obille A."/>
            <person name="Becker A."/>
            <person name="Abrahante J.E."/>
            <person name="Garbe J."/>
            <person name="Badalamenti J.P."/>
            <person name="Herman A."/>
            <person name="Mangelson H."/>
            <person name="Liachko I."/>
            <person name="Sullivan S."/>
            <person name="Sone E.D."/>
            <person name="Koren S."/>
            <person name="Silverstein K.A.T."/>
            <person name="Beckman K.B."/>
            <person name="Gohl D.M."/>
        </authorList>
    </citation>
    <scope>NUCLEOTIDE SEQUENCE</scope>
    <source>
        <strain evidence="1">Duluth1</strain>
        <tissue evidence="1">Whole animal</tissue>
    </source>
</reference>
<protein>
    <submittedName>
        <fullName evidence="1">Uncharacterized protein</fullName>
    </submittedName>
</protein>
<reference evidence="1" key="2">
    <citation type="submission" date="2020-11" db="EMBL/GenBank/DDBJ databases">
        <authorList>
            <person name="McCartney M.A."/>
            <person name="Auch B."/>
            <person name="Kono T."/>
            <person name="Mallez S."/>
            <person name="Becker A."/>
            <person name="Gohl D.M."/>
            <person name="Silverstein K.A.T."/>
            <person name="Koren S."/>
            <person name="Bechman K.B."/>
            <person name="Herman A."/>
            <person name="Abrahante J.E."/>
            <person name="Garbe J."/>
        </authorList>
    </citation>
    <scope>NUCLEOTIDE SEQUENCE</scope>
    <source>
        <strain evidence="1">Duluth1</strain>
        <tissue evidence="1">Whole animal</tissue>
    </source>
</reference>
<dbReference type="EMBL" id="JAIWYP010000005">
    <property type="protein sequence ID" value="KAH3819393.1"/>
    <property type="molecule type" value="Genomic_DNA"/>
</dbReference>
<comment type="caution">
    <text evidence="1">The sequence shown here is derived from an EMBL/GenBank/DDBJ whole genome shotgun (WGS) entry which is preliminary data.</text>
</comment>
<evidence type="ECO:0000313" key="2">
    <source>
        <dbReference type="Proteomes" id="UP000828390"/>
    </source>
</evidence>
<accession>A0A9D4JST8</accession>
<proteinExistence type="predicted"/>
<dbReference type="AlphaFoldDB" id="A0A9D4JST8"/>
<sequence length="100" mass="11372">MRLRIGKEIPDTDTDQPEIINTAMQQRPMTLQLLESVNVVKSKDDNQDPLLTGLDFLPDGRLVKGTSRAVTDENIQYPCTACVPMTRFWFAVQLRTLSYT</sequence>